<feature type="domain" description="TmcB/TmcC TPR repeats" evidence="2">
    <location>
        <begin position="454"/>
        <end position="544"/>
    </location>
</feature>
<feature type="transmembrane region" description="Helical" evidence="1">
    <location>
        <begin position="155"/>
        <end position="174"/>
    </location>
</feature>
<feature type="transmembrane region" description="Helical" evidence="1">
    <location>
        <begin position="1337"/>
        <end position="1358"/>
    </location>
</feature>
<dbReference type="Proteomes" id="UP001162131">
    <property type="component" value="Unassembled WGS sequence"/>
</dbReference>
<comment type="caution">
    <text evidence="3">The sequence shown here is derived from an EMBL/GenBank/DDBJ whole genome shotgun (WGS) entry which is preliminary data.</text>
</comment>
<reference evidence="3" key="1">
    <citation type="submission" date="2021-09" db="EMBL/GenBank/DDBJ databases">
        <authorList>
            <consortium name="AG Swart"/>
            <person name="Singh M."/>
            <person name="Singh A."/>
            <person name="Seah K."/>
            <person name="Emmerich C."/>
        </authorList>
    </citation>
    <scope>NUCLEOTIDE SEQUENCE</scope>
    <source>
        <strain evidence="3">ATCC30299</strain>
    </source>
</reference>
<feature type="transmembrane region" description="Helical" evidence="1">
    <location>
        <begin position="292"/>
        <end position="311"/>
    </location>
</feature>
<proteinExistence type="predicted"/>
<evidence type="ECO:0000256" key="1">
    <source>
        <dbReference type="SAM" id="Phobius"/>
    </source>
</evidence>
<gene>
    <name evidence="3" type="ORF">BSTOLATCC_MIC17689</name>
</gene>
<evidence type="ECO:0000313" key="3">
    <source>
        <dbReference type="EMBL" id="CAG9317067.1"/>
    </source>
</evidence>
<keyword evidence="1" id="KW-0472">Membrane</keyword>
<feature type="transmembrane region" description="Helical" evidence="1">
    <location>
        <begin position="194"/>
        <end position="216"/>
    </location>
</feature>
<protein>
    <recommendedName>
        <fullName evidence="2">TmcB/TmcC TPR repeats domain-containing protein</fullName>
    </recommendedName>
</protein>
<feature type="transmembrane region" description="Helical" evidence="1">
    <location>
        <begin position="317"/>
        <end position="336"/>
    </location>
</feature>
<feature type="transmembrane region" description="Helical" evidence="1">
    <location>
        <begin position="1156"/>
        <end position="1175"/>
    </location>
</feature>
<evidence type="ECO:0000313" key="4">
    <source>
        <dbReference type="Proteomes" id="UP001162131"/>
    </source>
</evidence>
<feature type="transmembrane region" description="Helical" evidence="1">
    <location>
        <begin position="262"/>
        <end position="280"/>
    </location>
</feature>
<sequence length="1383" mass="160383">MSKILKSNENEAKDLHKFLSQSLFSSKFKNYFYSFFGQLFKAHYNRNTRPSLQLSYEIFINAVYTLQVISLAWHPNMWVKGWSSYNLIWYLMGWTSYDSICASFDIMNFCFYGTISLISICVMSFTVFGIFIYLKKNPPTYISFWTRKIAVLLTTYSLIPSTLILLVVAKYSIIDARKVDEYGGLPASTLNFGLPGVFSAVFGLVVLISINFYLEYFSCDINHLNPEKNIKSRSHSLLDLQIRLFYFLSCVSFVLFINEIVYIHQSFLFCYSIFVCYKSLKVLQYYNVLENIIVACKLSMISSTLSFFIFGELLNSATIIIVFAVFLQPAIFLITIKLVKRNYKKLGNNIDRPSNQFEFERKFRYLLTDKDCEDKFMVLNLFKNYWNANQFRKDKIFVIWEFNYCLFIIKDERLARVKLSKIANAENSLEGEIQEWRIFTWLVNRNCKAFPETSYLEFLKEYSRIKTQDEELCYALIELQIEISLKAPRIHKIVNLSNRATNYVKSLSRDFKALVEKYKNIEGLELYGSFLENISNNHEEAGIINRKKNGLKLNGQFADIKSLENYGKDVPLLLVSCFDCNIMYLNEKASLLLKSSIGNVIGTSLLNFIPHPFDSCHLSEINDYVLSSSTIELASHKHLFIQNSQRYLIECNFLIKLVAFHNSAYFLITFEQRKATREIAITSEDGFIIGHSEHFPYYAGSTSKSLIGKILSVAIPALDINKMKAYEPWLVPFNSEEILFIKMKKQIKSTTINKFIIIHGAYEIKNWKEELDEDHFINFAGQDVDYDNEKYKIDAIRRSSIKTQLLSPTSMYLLQKSSNEAEIYSNKIKITSRQNEDKKLYSDDYSKSSAGHKFSTKAKSLLVESKRKIKVLQAVLFLVVFSSVATMAAILGYMIIDVSLTTSLSSFKNIGQLMYDLGMSYDQARNIDSLIMSNPLNQPIDIFIANLEKVIVELEDVQKVIFEKFDQWKYCKSSEIVTNPAIPLVYFDSSEPKAKYLNLYDAISEIILNSKSMIKAVSANESYLKYLRFVLTNSPGYLYDQANSMMNDFVDCEIERLRTTSLYIYTLLIFGFLILGVLVLVVVGCIIMTSKKYDEFWNFILNNAQSSLAKLKSSAIDRLVLIHGIDYSSESNIDISGNRLKRKVKTSVYMQYIKRLMIFFMAATSYYLLITIYLYPKCEDLMINRPRLLSNFSIRRSNLRILAIYSRENTSHHFMRKVPQYINFPTPWSNLNKASNILREKNKELRNSDMKNVMSHELRKRIYEKVDSDTKILDYGTEAAINAVIFDCENRAFYTASPIATIYALLTNVMKIQSEVNQEFLLADRDSKNLINDNLDFIIFITAVYSTALLLLYFCYYLPYFNYQINHLDRISILAEILPIDME</sequence>
<keyword evidence="4" id="KW-1185">Reference proteome</keyword>
<keyword evidence="1" id="KW-0812">Transmembrane</keyword>
<name>A0AAU9J5P2_9CILI</name>
<feature type="transmembrane region" description="Helical" evidence="1">
    <location>
        <begin position="111"/>
        <end position="134"/>
    </location>
</feature>
<dbReference type="Pfam" id="PF25474">
    <property type="entry name" value="TPR_TmcB"/>
    <property type="match status" value="1"/>
</dbReference>
<dbReference type="EMBL" id="CAJZBQ010000017">
    <property type="protein sequence ID" value="CAG9317067.1"/>
    <property type="molecule type" value="Genomic_DNA"/>
</dbReference>
<dbReference type="InterPro" id="IPR057352">
    <property type="entry name" value="TPR_TmcB/C"/>
</dbReference>
<feature type="transmembrane region" description="Helical" evidence="1">
    <location>
        <begin position="874"/>
        <end position="896"/>
    </location>
</feature>
<evidence type="ECO:0000259" key="2">
    <source>
        <dbReference type="Pfam" id="PF25474"/>
    </source>
</evidence>
<accession>A0AAU9J5P2</accession>
<keyword evidence="1" id="KW-1133">Transmembrane helix</keyword>
<organism evidence="3 4">
    <name type="scientific">Blepharisma stoltei</name>
    <dbReference type="NCBI Taxonomy" id="1481888"/>
    <lineage>
        <taxon>Eukaryota</taxon>
        <taxon>Sar</taxon>
        <taxon>Alveolata</taxon>
        <taxon>Ciliophora</taxon>
        <taxon>Postciliodesmatophora</taxon>
        <taxon>Heterotrichea</taxon>
        <taxon>Heterotrichida</taxon>
        <taxon>Blepharismidae</taxon>
        <taxon>Blepharisma</taxon>
    </lineage>
</organism>
<feature type="transmembrane region" description="Helical" evidence="1">
    <location>
        <begin position="1062"/>
        <end position="1087"/>
    </location>
</feature>